<evidence type="ECO:0000313" key="1">
    <source>
        <dbReference type="EMBL" id="MQW70546.1"/>
    </source>
</evidence>
<dbReference type="EMBL" id="WISB01000101">
    <property type="protein sequence ID" value="MQW70546.1"/>
    <property type="molecule type" value="Genomic_DNA"/>
</dbReference>
<organism evidence="1">
    <name type="scientific">Sinorhizobium medicae</name>
    <dbReference type="NCBI Taxonomy" id="110321"/>
    <lineage>
        <taxon>Bacteria</taxon>
        <taxon>Pseudomonadati</taxon>
        <taxon>Pseudomonadota</taxon>
        <taxon>Alphaproteobacteria</taxon>
        <taxon>Hyphomicrobiales</taxon>
        <taxon>Rhizobiaceae</taxon>
        <taxon>Sinorhizobium/Ensifer group</taxon>
        <taxon>Sinorhizobium</taxon>
    </lineage>
</organism>
<gene>
    <name evidence="1" type="ORF">GHJ91_15710</name>
</gene>
<comment type="caution">
    <text evidence="1">The sequence shown here is derived from an EMBL/GenBank/DDBJ whole genome shotgun (WGS) entry which is preliminary data.</text>
</comment>
<name>A0A6G1WLH5_9HYPH</name>
<accession>A0A6G1WLH5</accession>
<reference evidence="1" key="1">
    <citation type="journal article" date="2013" name="Genome Biol.">
        <title>Comparative genomics of the core and accessory genomes of 48 Sinorhizobium strains comprising five genospecies.</title>
        <authorList>
            <person name="Sugawara M."/>
            <person name="Epstein B."/>
            <person name="Badgley B.D."/>
            <person name="Unno T."/>
            <person name="Xu L."/>
            <person name="Reese J."/>
            <person name="Gyaneshwar P."/>
            <person name="Denny R."/>
            <person name="Mudge J."/>
            <person name="Bharti A.K."/>
            <person name="Farmer A.D."/>
            <person name="May G.D."/>
            <person name="Woodward J.E."/>
            <person name="Medigue C."/>
            <person name="Vallenet D."/>
            <person name="Lajus A."/>
            <person name="Rouy Z."/>
            <person name="Martinez-Vaz B."/>
            <person name="Tiffin P."/>
            <person name="Young N.D."/>
            <person name="Sadowsky M.J."/>
        </authorList>
    </citation>
    <scope>NUCLEOTIDE SEQUENCE</scope>
    <source>
        <strain evidence="1">M1</strain>
    </source>
</reference>
<protein>
    <submittedName>
        <fullName evidence="1">Uncharacterized protein</fullName>
    </submittedName>
</protein>
<sequence length="176" mass="19346">MPTAHMEADFSGIGNFIYTKLSAHGETPFGVLATDIDVKSESFSGLFGMAYAVLDSPQGHLDLVGGSRCGRSKPRFRSAAVSRAGSREDSAIWVGGIVGLHGRYPLTPEIYLTGGEIWSAAAEPTSTGMSHLHRLRVQRANIGDRFLSCARDRLQRRRFHSRCRPARTHSRGRYKV</sequence>
<dbReference type="AlphaFoldDB" id="A0A6G1WLH5"/>
<proteinExistence type="predicted"/>